<reference evidence="1" key="1">
    <citation type="submission" date="2020-11" db="EMBL/GenBank/DDBJ databases">
        <authorList>
            <person name="Tran Van P."/>
        </authorList>
    </citation>
    <scope>NUCLEOTIDE SEQUENCE</scope>
</reference>
<organism evidence="1">
    <name type="scientific">Timema bartmani</name>
    <dbReference type="NCBI Taxonomy" id="61472"/>
    <lineage>
        <taxon>Eukaryota</taxon>
        <taxon>Metazoa</taxon>
        <taxon>Ecdysozoa</taxon>
        <taxon>Arthropoda</taxon>
        <taxon>Hexapoda</taxon>
        <taxon>Insecta</taxon>
        <taxon>Pterygota</taxon>
        <taxon>Neoptera</taxon>
        <taxon>Polyneoptera</taxon>
        <taxon>Phasmatodea</taxon>
        <taxon>Timematodea</taxon>
        <taxon>Timematoidea</taxon>
        <taxon>Timematidae</taxon>
        <taxon>Timema</taxon>
    </lineage>
</organism>
<accession>A0A7R9EVS4</accession>
<evidence type="ECO:0000313" key="1">
    <source>
        <dbReference type="EMBL" id="CAD7442339.1"/>
    </source>
</evidence>
<proteinExistence type="predicted"/>
<name>A0A7R9EVS4_9NEOP</name>
<dbReference type="EMBL" id="OD565677">
    <property type="protein sequence ID" value="CAD7442339.1"/>
    <property type="molecule type" value="Genomic_DNA"/>
</dbReference>
<gene>
    <name evidence="1" type="ORF">TBIB3V08_LOCUS4775</name>
</gene>
<protein>
    <submittedName>
        <fullName evidence="1">Uncharacterized protein</fullName>
    </submittedName>
</protein>
<dbReference type="AlphaFoldDB" id="A0A7R9EVS4"/>
<sequence length="122" mass="13266">MQAVIVSSGGEETEQSTPNRGLKLDLPIISSLFYCESSALDHAATEVAFLGLLLVMIFNVQSNLKSILASSDKKMSMLITVGEPPPAWSRESGLFHPYETHGRAPPYQNPGSTLTFVEALER</sequence>